<dbReference type="EMBL" id="JAOTIF010000008">
    <property type="protein sequence ID" value="MCU7549844.1"/>
    <property type="molecule type" value="Genomic_DNA"/>
</dbReference>
<accession>A0A9X2XV27</accession>
<protein>
    <submittedName>
        <fullName evidence="2">Uncharacterized protein</fullName>
    </submittedName>
</protein>
<feature type="chain" id="PRO_5040720164" evidence="1">
    <location>
        <begin position="22"/>
        <end position="140"/>
    </location>
</feature>
<evidence type="ECO:0000313" key="2">
    <source>
        <dbReference type="EMBL" id="MCU7549844.1"/>
    </source>
</evidence>
<keyword evidence="1" id="KW-0732">Signal</keyword>
<evidence type="ECO:0000313" key="3">
    <source>
        <dbReference type="Proteomes" id="UP001155483"/>
    </source>
</evidence>
<reference evidence="2" key="2">
    <citation type="submission" date="2023-04" db="EMBL/GenBank/DDBJ databases">
        <title>Paracnuella aquatica gen. nov., sp. nov., a member of the family Chitinophagaceae isolated from a hot spring.</title>
        <authorList>
            <person name="Wang C."/>
        </authorList>
    </citation>
    <scope>NUCLEOTIDE SEQUENCE</scope>
    <source>
        <strain evidence="2">LB-8</strain>
    </source>
</reference>
<organism evidence="2 3">
    <name type="scientific">Paraflavisolibacter caeni</name>
    <dbReference type="NCBI Taxonomy" id="2982496"/>
    <lineage>
        <taxon>Bacteria</taxon>
        <taxon>Pseudomonadati</taxon>
        <taxon>Bacteroidota</taxon>
        <taxon>Chitinophagia</taxon>
        <taxon>Chitinophagales</taxon>
        <taxon>Chitinophagaceae</taxon>
        <taxon>Paraflavisolibacter</taxon>
    </lineage>
</organism>
<gene>
    <name evidence="2" type="ORF">OCK74_12000</name>
</gene>
<evidence type="ECO:0000256" key="1">
    <source>
        <dbReference type="SAM" id="SignalP"/>
    </source>
</evidence>
<comment type="caution">
    <text evidence="2">The sequence shown here is derived from an EMBL/GenBank/DDBJ whole genome shotgun (WGS) entry which is preliminary data.</text>
</comment>
<proteinExistence type="predicted"/>
<sequence length="140" mass="16549">MKHLFLSLLGFMLFTSLSAQSYKFNGDWSGKISVLGSNDDLWVRISIKDNYITQYFYDNDTNGWEPVAPIMARYGSNKNNFLYFWMNNSEVWSETQTYMLSYVNDEKLYVVWSRQVNNIKQDEDNNVWSLQGSGYLTRRN</sequence>
<feature type="signal peptide" evidence="1">
    <location>
        <begin position="1"/>
        <end position="21"/>
    </location>
</feature>
<dbReference type="Proteomes" id="UP001155483">
    <property type="component" value="Unassembled WGS sequence"/>
</dbReference>
<dbReference type="RefSeq" id="WP_279297285.1">
    <property type="nucleotide sequence ID" value="NZ_JAOTIF010000008.1"/>
</dbReference>
<reference evidence="2" key="1">
    <citation type="submission" date="2022-09" db="EMBL/GenBank/DDBJ databases">
        <authorList>
            <person name="Yuan C."/>
            <person name="Ke Z."/>
        </authorList>
    </citation>
    <scope>NUCLEOTIDE SEQUENCE</scope>
    <source>
        <strain evidence="2">LB-8</strain>
    </source>
</reference>
<name>A0A9X2XV27_9BACT</name>
<dbReference type="AlphaFoldDB" id="A0A9X2XV27"/>
<keyword evidence="3" id="KW-1185">Reference proteome</keyword>